<protein>
    <submittedName>
        <fullName evidence="2">Uncharacterized protein</fullName>
    </submittedName>
</protein>
<gene>
    <name evidence="2" type="ORF">LQ327_03555</name>
</gene>
<organism evidence="2 3">
    <name type="scientific">Actinomycetospora endophytica</name>
    <dbReference type="NCBI Taxonomy" id="2291215"/>
    <lineage>
        <taxon>Bacteria</taxon>
        <taxon>Bacillati</taxon>
        <taxon>Actinomycetota</taxon>
        <taxon>Actinomycetes</taxon>
        <taxon>Pseudonocardiales</taxon>
        <taxon>Pseudonocardiaceae</taxon>
        <taxon>Actinomycetospora</taxon>
    </lineage>
</organism>
<comment type="caution">
    <text evidence="2">The sequence shown here is derived from an EMBL/GenBank/DDBJ whole genome shotgun (WGS) entry which is preliminary data.</text>
</comment>
<proteinExistence type="predicted"/>
<feature type="transmembrane region" description="Helical" evidence="1">
    <location>
        <begin position="51"/>
        <end position="70"/>
    </location>
</feature>
<evidence type="ECO:0000313" key="2">
    <source>
        <dbReference type="EMBL" id="MCD2192469.1"/>
    </source>
</evidence>
<keyword evidence="1" id="KW-1133">Transmembrane helix</keyword>
<reference evidence="2 3" key="1">
    <citation type="submission" date="2021-11" db="EMBL/GenBank/DDBJ databases">
        <title>Draft genome sequence of Actinomycetospora sp. SF1 isolated from the rhizosphere soil.</title>
        <authorList>
            <person name="Duangmal K."/>
            <person name="Chantavorakit T."/>
        </authorList>
    </citation>
    <scope>NUCLEOTIDE SEQUENCE [LARGE SCALE GENOMIC DNA]</scope>
    <source>
        <strain evidence="2 3">TBRC 5722</strain>
    </source>
</reference>
<accession>A0ABS8P2Z8</accession>
<feature type="transmembrane region" description="Helical" evidence="1">
    <location>
        <begin position="6"/>
        <end position="30"/>
    </location>
</feature>
<dbReference type="EMBL" id="JAJNDB010000001">
    <property type="protein sequence ID" value="MCD2192469.1"/>
    <property type="molecule type" value="Genomic_DNA"/>
</dbReference>
<dbReference type="RefSeq" id="WP_230730147.1">
    <property type="nucleotide sequence ID" value="NZ_JAJNDB010000001.1"/>
</dbReference>
<dbReference type="Proteomes" id="UP001199469">
    <property type="component" value="Unassembled WGS sequence"/>
</dbReference>
<sequence>MGTVIDLIATIVAILGLLGAVGYGGYLLMLQSVANKRPGASHLVADARKRLPAAGGLTLGALVALLLTSGGIAPDIIGLLLGGGIGLVSVNQLQAARRRLSNPGSSV</sequence>
<keyword evidence="1" id="KW-0472">Membrane</keyword>
<evidence type="ECO:0000256" key="1">
    <source>
        <dbReference type="SAM" id="Phobius"/>
    </source>
</evidence>
<evidence type="ECO:0000313" key="3">
    <source>
        <dbReference type="Proteomes" id="UP001199469"/>
    </source>
</evidence>
<keyword evidence="1" id="KW-0812">Transmembrane</keyword>
<name>A0ABS8P2Z8_9PSEU</name>
<keyword evidence="3" id="KW-1185">Reference proteome</keyword>